<gene>
    <name evidence="4" type="ORF">A3A38_03640</name>
</gene>
<dbReference type="PANTHER" id="PTHR19328">
    <property type="entry name" value="HEDGEHOG-INTERACTING PROTEIN"/>
    <property type="match status" value="1"/>
</dbReference>
<keyword evidence="2" id="KW-0472">Membrane</keyword>
<dbReference type="InterPro" id="IPR012938">
    <property type="entry name" value="Glc/Sorbosone_DH"/>
</dbReference>
<protein>
    <recommendedName>
        <fullName evidence="3">Glucose/Sorbosone dehydrogenase domain-containing protein</fullName>
    </recommendedName>
</protein>
<evidence type="ECO:0000256" key="2">
    <source>
        <dbReference type="SAM" id="Phobius"/>
    </source>
</evidence>
<dbReference type="InterPro" id="IPR011042">
    <property type="entry name" value="6-blade_b-propeller_TolB-like"/>
</dbReference>
<feature type="domain" description="Glucose/Sorbosone dehydrogenase" evidence="3">
    <location>
        <begin position="57"/>
        <end position="376"/>
    </location>
</feature>
<evidence type="ECO:0000259" key="3">
    <source>
        <dbReference type="Pfam" id="PF07995"/>
    </source>
</evidence>
<organism evidence="4 5">
    <name type="scientific">Candidatus Kaiserbacteria bacterium RIFCSPLOWO2_01_FULL_53_17</name>
    <dbReference type="NCBI Taxonomy" id="1798511"/>
    <lineage>
        <taxon>Bacteria</taxon>
        <taxon>Candidatus Kaiseribacteriota</taxon>
    </lineage>
</organism>
<comment type="caution">
    <text evidence="4">The sequence shown here is derived from an EMBL/GenBank/DDBJ whole genome shotgun (WGS) entry which is preliminary data.</text>
</comment>
<keyword evidence="2" id="KW-0812">Transmembrane</keyword>
<proteinExistence type="predicted"/>
<sequence>MNPTSSFAIGISLIILGTMVFVVYWLGASPFSQNESSTIPPIQNEVAYTVEEVVHGLEVPWSIVFTSPTRMLVSERPGRIRVIENPSTGSGQAALAEKPLHTFPEVSTGGEEGLMSLALHPSYASNKYVYASYAYQSERGMWVKVIRFRDNGDSISNITTIIDAIPAAQFHAGCELAFGPDGKLYITTGDATEREIAQDKDSLGGKILRLNDDGSIPSDNPFGTAVWSYGHRNPQGISWNSEGELYETEHGPSGFDGPGGGDEVNRIQKGGNYGWPLVSHERTQEGTIAPIALYTPAEAPASALIYSGNVFPQFKDNLFFGALRGEGLWRVVIDENDPDEIVGQEKLFDGEYGRIRDVAEGPDGSIYFSTSNRDGRGDPAASDDRIFRIVPKE</sequence>
<feature type="transmembrane region" description="Helical" evidence="2">
    <location>
        <begin position="7"/>
        <end position="27"/>
    </location>
</feature>
<dbReference type="Proteomes" id="UP000177306">
    <property type="component" value="Unassembled WGS sequence"/>
</dbReference>
<evidence type="ECO:0000313" key="4">
    <source>
        <dbReference type="EMBL" id="OGG72727.1"/>
    </source>
</evidence>
<reference evidence="4 5" key="1">
    <citation type="journal article" date="2016" name="Nat. Commun.">
        <title>Thousands of microbial genomes shed light on interconnected biogeochemical processes in an aquifer system.</title>
        <authorList>
            <person name="Anantharaman K."/>
            <person name="Brown C.T."/>
            <person name="Hug L.A."/>
            <person name="Sharon I."/>
            <person name="Castelle C.J."/>
            <person name="Probst A.J."/>
            <person name="Thomas B.C."/>
            <person name="Singh A."/>
            <person name="Wilkins M.J."/>
            <person name="Karaoz U."/>
            <person name="Brodie E.L."/>
            <person name="Williams K.H."/>
            <person name="Hubbard S.S."/>
            <person name="Banfield J.F."/>
        </authorList>
    </citation>
    <scope>NUCLEOTIDE SEQUENCE [LARGE SCALE GENOMIC DNA]</scope>
</reference>
<keyword evidence="2" id="KW-1133">Transmembrane helix</keyword>
<dbReference type="PANTHER" id="PTHR19328:SF13">
    <property type="entry name" value="HIPL1 PROTEIN"/>
    <property type="match status" value="1"/>
</dbReference>
<name>A0A1F6EGF7_9BACT</name>
<dbReference type="AlphaFoldDB" id="A0A1F6EGF7"/>
<dbReference type="EMBL" id="MFLY01000034">
    <property type="protein sequence ID" value="OGG72727.1"/>
    <property type="molecule type" value="Genomic_DNA"/>
</dbReference>
<dbReference type="Gene3D" id="2.120.10.30">
    <property type="entry name" value="TolB, C-terminal domain"/>
    <property type="match status" value="1"/>
</dbReference>
<dbReference type="SUPFAM" id="SSF50952">
    <property type="entry name" value="Soluble quinoprotein glucose dehydrogenase"/>
    <property type="match status" value="1"/>
</dbReference>
<feature type="region of interest" description="Disordered" evidence="1">
    <location>
        <begin position="247"/>
        <end position="268"/>
    </location>
</feature>
<evidence type="ECO:0000313" key="5">
    <source>
        <dbReference type="Proteomes" id="UP000177306"/>
    </source>
</evidence>
<dbReference type="InterPro" id="IPR011041">
    <property type="entry name" value="Quinoprot_gluc/sorb_DH_b-prop"/>
</dbReference>
<evidence type="ECO:0000256" key="1">
    <source>
        <dbReference type="SAM" id="MobiDB-lite"/>
    </source>
</evidence>
<dbReference type="Pfam" id="PF07995">
    <property type="entry name" value="GSDH"/>
    <property type="match status" value="1"/>
</dbReference>
<accession>A0A1F6EGF7</accession>